<gene>
    <name evidence="3" type="ORF">GCM10007907_28060</name>
</gene>
<feature type="signal peptide" evidence="2">
    <location>
        <begin position="1"/>
        <end position="18"/>
    </location>
</feature>
<keyword evidence="2" id="KW-0732">Signal</keyword>
<dbReference type="EMBL" id="BSOG01000003">
    <property type="protein sequence ID" value="GLR14016.1"/>
    <property type="molecule type" value="Genomic_DNA"/>
</dbReference>
<reference evidence="4" key="1">
    <citation type="journal article" date="2019" name="Int. J. Syst. Evol. Microbiol.">
        <title>The Global Catalogue of Microorganisms (GCM) 10K type strain sequencing project: providing services to taxonomists for standard genome sequencing and annotation.</title>
        <authorList>
            <consortium name="The Broad Institute Genomics Platform"/>
            <consortium name="The Broad Institute Genome Sequencing Center for Infectious Disease"/>
            <person name="Wu L."/>
            <person name="Ma J."/>
        </authorList>
    </citation>
    <scope>NUCLEOTIDE SEQUENCE [LARGE SCALE GENOMIC DNA]</scope>
    <source>
        <strain evidence="4">NBRC 110044</strain>
    </source>
</reference>
<dbReference type="Gene3D" id="2.20.130.30">
    <property type="entry name" value="Protein of unknown function DUF2782"/>
    <property type="match status" value="1"/>
</dbReference>
<feature type="region of interest" description="Disordered" evidence="1">
    <location>
        <begin position="20"/>
        <end position="43"/>
    </location>
</feature>
<feature type="chain" id="PRO_5045513923" description="DUF2782 domain-containing protein" evidence="2">
    <location>
        <begin position="19"/>
        <end position="108"/>
    </location>
</feature>
<keyword evidence="4" id="KW-1185">Reference proteome</keyword>
<dbReference type="InterPro" id="IPR021357">
    <property type="entry name" value="DUF2782"/>
</dbReference>
<evidence type="ECO:0008006" key="5">
    <source>
        <dbReference type="Google" id="ProtNLM"/>
    </source>
</evidence>
<sequence>MRTLLSLIAVMIAQPLLAADPKPADLPPPPPLPAATADEATVQPEVTIIQKEDATYSEYRLRGKLYMIRVQPKVGPEYYLHDDDGTGQMVRRDGQGVLRPPMWVIKRF</sequence>
<evidence type="ECO:0000313" key="4">
    <source>
        <dbReference type="Proteomes" id="UP001156706"/>
    </source>
</evidence>
<dbReference type="RefSeq" id="WP_284197107.1">
    <property type="nucleotide sequence ID" value="NZ_BSOG01000003.1"/>
</dbReference>
<organism evidence="3 4">
    <name type="scientific">Chitinimonas prasina</name>
    <dbReference type="NCBI Taxonomy" id="1434937"/>
    <lineage>
        <taxon>Bacteria</taxon>
        <taxon>Pseudomonadati</taxon>
        <taxon>Pseudomonadota</taxon>
        <taxon>Betaproteobacteria</taxon>
        <taxon>Neisseriales</taxon>
        <taxon>Chitinibacteraceae</taxon>
        <taxon>Chitinimonas</taxon>
    </lineage>
</organism>
<proteinExistence type="predicted"/>
<protein>
    <recommendedName>
        <fullName evidence="5">DUF2782 domain-containing protein</fullName>
    </recommendedName>
</protein>
<comment type="caution">
    <text evidence="3">The sequence shown here is derived from an EMBL/GenBank/DDBJ whole genome shotgun (WGS) entry which is preliminary data.</text>
</comment>
<dbReference type="Pfam" id="PF11191">
    <property type="entry name" value="DUF2782"/>
    <property type="match status" value="1"/>
</dbReference>
<dbReference type="Proteomes" id="UP001156706">
    <property type="component" value="Unassembled WGS sequence"/>
</dbReference>
<evidence type="ECO:0000256" key="1">
    <source>
        <dbReference type="SAM" id="MobiDB-lite"/>
    </source>
</evidence>
<evidence type="ECO:0000256" key="2">
    <source>
        <dbReference type="SAM" id="SignalP"/>
    </source>
</evidence>
<accession>A0ABQ5YG94</accession>
<name>A0ABQ5YG94_9NEIS</name>
<feature type="compositionally biased region" description="Pro residues" evidence="1">
    <location>
        <begin position="24"/>
        <end position="33"/>
    </location>
</feature>
<evidence type="ECO:0000313" key="3">
    <source>
        <dbReference type="EMBL" id="GLR14016.1"/>
    </source>
</evidence>